<keyword evidence="3" id="KW-1185">Reference proteome</keyword>
<evidence type="ECO:0000313" key="3">
    <source>
        <dbReference type="Proteomes" id="UP000199354"/>
    </source>
</evidence>
<feature type="signal peptide" evidence="1">
    <location>
        <begin position="1"/>
        <end position="20"/>
    </location>
</feature>
<gene>
    <name evidence="2" type="ORF">SAMN02927903_00388</name>
</gene>
<evidence type="ECO:0000313" key="2">
    <source>
        <dbReference type="EMBL" id="SCX90004.1"/>
    </source>
</evidence>
<keyword evidence="1" id="KW-0732">Signal</keyword>
<dbReference type="Proteomes" id="UP000199354">
    <property type="component" value="Unassembled WGS sequence"/>
</dbReference>
<name>A0A1G5BIQ5_9FLAO</name>
<reference evidence="2 3" key="1">
    <citation type="submission" date="2016-10" db="EMBL/GenBank/DDBJ databases">
        <authorList>
            <person name="de Groot N.N."/>
        </authorList>
    </citation>
    <scope>NUCLEOTIDE SEQUENCE [LARGE SCALE GENOMIC DNA]</scope>
    <source>
        <strain evidence="2 3">CGMCC 1.7031</strain>
    </source>
</reference>
<dbReference type="RefSeq" id="WP_139149561.1">
    <property type="nucleotide sequence ID" value="NZ_FMVF01000002.1"/>
</dbReference>
<dbReference type="Gene3D" id="3.30.1150.10">
    <property type="match status" value="1"/>
</dbReference>
<dbReference type="OrthoDB" id="1522859at2"/>
<protein>
    <recommendedName>
        <fullName evidence="4">TonB protein C-terminal</fullName>
    </recommendedName>
</protein>
<sequence length="174" mass="19508">MRTTLLLGLCLTGFALSAQNYTVDKPDAEKTAVKAPEPIADKADRNEKVFRTPEVDAKPQLKNHLSLSVHVSNSFKFPDLKNKKVKIFTSFVVEPDGSMSDVRTFYVSVKDLVPAEQVAIATEEQKAYEAKQTELLKAEAVRVLASFDEKWTPAIEDGKPVRCLYNYPINFNIE</sequence>
<organism evidence="2 3">
    <name type="scientific">Flavobacterium caeni</name>
    <dbReference type="NCBI Taxonomy" id="490189"/>
    <lineage>
        <taxon>Bacteria</taxon>
        <taxon>Pseudomonadati</taxon>
        <taxon>Bacteroidota</taxon>
        <taxon>Flavobacteriia</taxon>
        <taxon>Flavobacteriales</taxon>
        <taxon>Flavobacteriaceae</taxon>
        <taxon>Flavobacterium</taxon>
    </lineage>
</organism>
<accession>A0A1G5BIQ5</accession>
<evidence type="ECO:0008006" key="4">
    <source>
        <dbReference type="Google" id="ProtNLM"/>
    </source>
</evidence>
<dbReference type="EMBL" id="FMVF01000002">
    <property type="protein sequence ID" value="SCX90004.1"/>
    <property type="molecule type" value="Genomic_DNA"/>
</dbReference>
<proteinExistence type="predicted"/>
<dbReference type="STRING" id="490189.SAMN02927903_00388"/>
<feature type="chain" id="PRO_5011562487" description="TonB protein C-terminal" evidence="1">
    <location>
        <begin position="21"/>
        <end position="174"/>
    </location>
</feature>
<dbReference type="AlphaFoldDB" id="A0A1G5BIQ5"/>
<evidence type="ECO:0000256" key="1">
    <source>
        <dbReference type="SAM" id="SignalP"/>
    </source>
</evidence>